<reference evidence="2 3" key="1">
    <citation type="submission" date="2020-05" db="EMBL/GenBank/DDBJ databases">
        <title>Identification and distribution of gene clusters putatively required for synthesis of sphingolipid metabolism inhibitors in phylogenetically diverse species of the filamentous fungus Fusarium.</title>
        <authorList>
            <person name="Kim H.-S."/>
            <person name="Busman M."/>
            <person name="Brown D.W."/>
            <person name="Divon H."/>
            <person name="Uhlig S."/>
            <person name="Proctor R.H."/>
        </authorList>
    </citation>
    <scope>NUCLEOTIDE SEQUENCE [LARGE SCALE GENOMIC DNA]</scope>
    <source>
        <strain evidence="2 3">NRRL 20693</strain>
    </source>
</reference>
<keyword evidence="3" id="KW-1185">Reference proteome</keyword>
<evidence type="ECO:0000313" key="3">
    <source>
        <dbReference type="Proteomes" id="UP000567885"/>
    </source>
</evidence>
<feature type="compositionally biased region" description="Basic residues" evidence="1">
    <location>
        <begin position="129"/>
        <end position="138"/>
    </location>
</feature>
<organism evidence="2 3">
    <name type="scientific">Fusarium heterosporum</name>
    <dbReference type="NCBI Taxonomy" id="42747"/>
    <lineage>
        <taxon>Eukaryota</taxon>
        <taxon>Fungi</taxon>
        <taxon>Dikarya</taxon>
        <taxon>Ascomycota</taxon>
        <taxon>Pezizomycotina</taxon>
        <taxon>Sordariomycetes</taxon>
        <taxon>Hypocreomycetidae</taxon>
        <taxon>Hypocreales</taxon>
        <taxon>Nectriaceae</taxon>
        <taxon>Fusarium</taxon>
        <taxon>Fusarium heterosporum species complex</taxon>
    </lineage>
</organism>
<gene>
    <name evidence="2" type="ORF">FHETE_9225</name>
</gene>
<protein>
    <submittedName>
        <fullName evidence="2">Uncharacterized protein</fullName>
    </submittedName>
</protein>
<evidence type="ECO:0000256" key="1">
    <source>
        <dbReference type="SAM" id="MobiDB-lite"/>
    </source>
</evidence>
<feature type="compositionally biased region" description="Polar residues" evidence="1">
    <location>
        <begin position="303"/>
        <end position="320"/>
    </location>
</feature>
<sequence length="375" mass="41841">MKDETLISPAIKLEGDDITDNFPLFPGFFDPEPDNIVHEGFTMGTDALVLKGQVWPGMGKIDLADEKMKKTRNQKKDKSVVDRMKRASECVEPTQVIMTSEWEFERTKDVYDDASSPAPGEEESTPPRKVPKAKRKKPTPLTEISGNVLRRRTTTRGLKLNTGKRTRTKKEQGPQEEPETFSSPNQQKDTPDVFRDHADRLGSFGHAEATYAMKDATIYNASSRLPFAPENYNQFRGLGTDRFRLTADYGFQLNKEEYTGVIAGGSVGGTNSSPLIGMPGANPLFYQDRSFLNPYEHQGTPSTIFSPLSFSPVNRRPNSSHNERTTKPQAHIGEGIENNGFCGDHELEIDGSWGLQAANDDFKFHHGLPEDDAQI</sequence>
<dbReference type="AlphaFoldDB" id="A0A8H5WJ13"/>
<accession>A0A8H5WJ13</accession>
<comment type="caution">
    <text evidence="2">The sequence shown here is derived from an EMBL/GenBank/DDBJ whole genome shotgun (WGS) entry which is preliminary data.</text>
</comment>
<dbReference type="EMBL" id="JAAGWQ010000205">
    <property type="protein sequence ID" value="KAF5659943.1"/>
    <property type="molecule type" value="Genomic_DNA"/>
</dbReference>
<feature type="region of interest" description="Disordered" evidence="1">
    <location>
        <begin position="303"/>
        <end position="335"/>
    </location>
</feature>
<dbReference type="OrthoDB" id="5428259at2759"/>
<name>A0A8H5WJ13_FUSHE</name>
<evidence type="ECO:0000313" key="2">
    <source>
        <dbReference type="EMBL" id="KAF5659943.1"/>
    </source>
</evidence>
<feature type="region of interest" description="Disordered" evidence="1">
    <location>
        <begin position="111"/>
        <end position="190"/>
    </location>
</feature>
<proteinExistence type="predicted"/>
<dbReference type="Proteomes" id="UP000567885">
    <property type="component" value="Unassembled WGS sequence"/>
</dbReference>